<dbReference type="InterPro" id="IPR050319">
    <property type="entry name" value="ABC_transp_ATP-bind"/>
</dbReference>
<keyword evidence="4" id="KW-0067">ATP-binding</keyword>
<dbReference type="GO" id="GO:0015833">
    <property type="term" value="P:peptide transport"/>
    <property type="evidence" value="ECO:0007669"/>
    <property type="project" value="InterPro"/>
</dbReference>
<dbReference type="Gene3D" id="3.40.50.300">
    <property type="entry name" value="P-loop containing nucleotide triphosphate hydrolases"/>
    <property type="match status" value="1"/>
</dbReference>
<dbReference type="InterPro" id="IPR003593">
    <property type="entry name" value="AAA+_ATPase"/>
</dbReference>
<dbReference type="GO" id="GO:0055085">
    <property type="term" value="P:transmembrane transport"/>
    <property type="evidence" value="ECO:0007669"/>
    <property type="project" value="UniProtKB-ARBA"/>
</dbReference>
<dbReference type="PANTHER" id="PTHR43776">
    <property type="entry name" value="TRANSPORT ATP-BINDING PROTEIN"/>
    <property type="match status" value="1"/>
</dbReference>
<evidence type="ECO:0000259" key="5">
    <source>
        <dbReference type="PROSITE" id="PS50893"/>
    </source>
</evidence>
<evidence type="ECO:0000256" key="3">
    <source>
        <dbReference type="ARBA" id="ARBA00022741"/>
    </source>
</evidence>
<evidence type="ECO:0000256" key="4">
    <source>
        <dbReference type="ARBA" id="ARBA00022840"/>
    </source>
</evidence>
<name>A0A1Y5P052_9MICO</name>
<keyword evidence="2" id="KW-0813">Transport</keyword>
<dbReference type="GO" id="GO:0005524">
    <property type="term" value="F:ATP binding"/>
    <property type="evidence" value="ECO:0007669"/>
    <property type="project" value="UniProtKB-KW"/>
</dbReference>
<reference evidence="6" key="1">
    <citation type="submission" date="2016-03" db="EMBL/GenBank/DDBJ databases">
        <authorList>
            <person name="Ploux O."/>
        </authorList>
    </citation>
    <scope>NUCLEOTIDE SEQUENCE</scope>
    <source>
        <strain evidence="6">UC1</strain>
    </source>
</reference>
<protein>
    <submittedName>
        <fullName evidence="6">Putative enzyme</fullName>
        <ecNumber evidence="6">3.6.3.-</ecNumber>
    </submittedName>
</protein>
<keyword evidence="3" id="KW-0547">Nucleotide-binding</keyword>
<dbReference type="InterPro" id="IPR003439">
    <property type="entry name" value="ABC_transporter-like_ATP-bd"/>
</dbReference>
<accession>A0A1Y5P052</accession>
<dbReference type="EMBL" id="FLQR01000006">
    <property type="protein sequence ID" value="SBS72005.1"/>
    <property type="molecule type" value="Genomic_DNA"/>
</dbReference>
<dbReference type="Pfam" id="PF00005">
    <property type="entry name" value="ABC_tran"/>
    <property type="match status" value="1"/>
</dbReference>
<dbReference type="GO" id="GO:0016887">
    <property type="term" value="F:ATP hydrolysis activity"/>
    <property type="evidence" value="ECO:0007669"/>
    <property type="project" value="InterPro"/>
</dbReference>
<dbReference type="PANTHER" id="PTHR43776:SF7">
    <property type="entry name" value="D,D-DIPEPTIDE TRANSPORT ATP-BINDING PROTEIN DDPF-RELATED"/>
    <property type="match status" value="1"/>
</dbReference>
<dbReference type="SUPFAM" id="SSF52540">
    <property type="entry name" value="P-loop containing nucleoside triphosphate hydrolases"/>
    <property type="match status" value="1"/>
</dbReference>
<feature type="domain" description="ABC transporter" evidence="5">
    <location>
        <begin position="1"/>
        <end position="249"/>
    </location>
</feature>
<dbReference type="RefSeq" id="WP_295575134.1">
    <property type="nucleotide sequence ID" value="NZ_FLQR01000006.1"/>
</dbReference>
<dbReference type="CDD" id="cd03257">
    <property type="entry name" value="ABC_NikE_OppD_transporters"/>
    <property type="match status" value="1"/>
</dbReference>
<dbReference type="AlphaFoldDB" id="A0A1Y5P052"/>
<dbReference type="EC" id="3.6.3.-" evidence="6"/>
<gene>
    <name evidence="6" type="ORF">MIPYR_20347</name>
</gene>
<dbReference type="InterPro" id="IPR017871">
    <property type="entry name" value="ABC_transporter-like_CS"/>
</dbReference>
<evidence type="ECO:0000256" key="2">
    <source>
        <dbReference type="ARBA" id="ARBA00022448"/>
    </source>
</evidence>
<proteinExistence type="inferred from homology"/>
<keyword evidence="6" id="KW-0378">Hydrolase</keyword>
<dbReference type="SMART" id="SM00382">
    <property type="entry name" value="AAA"/>
    <property type="match status" value="1"/>
</dbReference>
<evidence type="ECO:0000313" key="6">
    <source>
        <dbReference type="EMBL" id="SBS72005.1"/>
    </source>
</evidence>
<dbReference type="InterPro" id="IPR027417">
    <property type="entry name" value="P-loop_NTPase"/>
</dbReference>
<dbReference type="PROSITE" id="PS50893">
    <property type="entry name" value="ABC_TRANSPORTER_2"/>
    <property type="match status" value="1"/>
</dbReference>
<dbReference type="PROSITE" id="PS00211">
    <property type="entry name" value="ABC_TRANSPORTER_1"/>
    <property type="match status" value="1"/>
</dbReference>
<organism evidence="6">
    <name type="scientific">uncultured Microbacterium sp</name>
    <dbReference type="NCBI Taxonomy" id="191216"/>
    <lineage>
        <taxon>Bacteria</taxon>
        <taxon>Bacillati</taxon>
        <taxon>Actinomycetota</taxon>
        <taxon>Actinomycetes</taxon>
        <taxon>Micrococcales</taxon>
        <taxon>Microbacteriaceae</taxon>
        <taxon>Microbacterium</taxon>
        <taxon>environmental samples</taxon>
    </lineage>
</organism>
<evidence type="ECO:0000256" key="1">
    <source>
        <dbReference type="ARBA" id="ARBA00005417"/>
    </source>
</evidence>
<sequence>MTLLDVTGLSVDLGRAPRVRVLDDVSLRVRAGEVVGVVGESGSGKTTLARAILRAVPTAAGGIAVEDRDVTALRGRALRRWRRAGVAQYVFQDPLRSLDPGVTIFDSVAEGPRIAGRPRVEVTARVDAALAEVGLDAALAGRRPGELSGGQRQRAAIARALAVDPRLLILDEPVSALDAASRDRVVRSLIRLRDERRDSLGMLVISHDIGSLAALSDRLVVLYRGRIVEDGLTRQVVRAPQHPYTRLLISSVPLIGVEAPDREERASLRALVDA</sequence>
<dbReference type="InterPro" id="IPR013563">
    <property type="entry name" value="Oligopep_ABC_C"/>
</dbReference>
<comment type="similarity">
    <text evidence="1">Belongs to the ABC transporter superfamily.</text>
</comment>
<dbReference type="Pfam" id="PF08352">
    <property type="entry name" value="oligo_HPY"/>
    <property type="match status" value="1"/>
</dbReference>